<dbReference type="AlphaFoldDB" id="A0A2G9S4H6"/>
<dbReference type="PANTHER" id="PTHR22741">
    <property type="entry name" value="P140CAP/SNIP-RELATED"/>
    <property type="match status" value="1"/>
</dbReference>
<keyword evidence="3" id="KW-1185">Reference proteome</keyword>
<name>A0A2G9S4H6_AQUCT</name>
<reference evidence="3" key="1">
    <citation type="journal article" date="2017" name="Nat. Commun.">
        <title>The North American bullfrog draft genome provides insight into hormonal regulation of long noncoding RNA.</title>
        <authorList>
            <person name="Hammond S.A."/>
            <person name="Warren R.L."/>
            <person name="Vandervalk B.P."/>
            <person name="Kucuk E."/>
            <person name="Khan H."/>
            <person name="Gibb E.A."/>
            <person name="Pandoh P."/>
            <person name="Kirk H."/>
            <person name="Zhao Y."/>
            <person name="Jones M."/>
            <person name="Mungall A.J."/>
            <person name="Coope R."/>
            <person name="Pleasance S."/>
            <person name="Moore R.A."/>
            <person name="Holt R.A."/>
            <person name="Round J.M."/>
            <person name="Ohora S."/>
            <person name="Walle B.V."/>
            <person name="Veldhoen N."/>
            <person name="Helbing C.C."/>
            <person name="Birol I."/>
        </authorList>
    </citation>
    <scope>NUCLEOTIDE SEQUENCE [LARGE SCALE GENOMIC DNA]</scope>
</reference>
<feature type="region of interest" description="Disordered" evidence="1">
    <location>
        <begin position="52"/>
        <end position="72"/>
    </location>
</feature>
<evidence type="ECO:0000313" key="2">
    <source>
        <dbReference type="EMBL" id="PIO35078.1"/>
    </source>
</evidence>
<dbReference type="OrthoDB" id="6022652at2759"/>
<dbReference type="PANTHER" id="PTHR22741:SF5">
    <property type="entry name" value="SRC KINASE SIGNALING INHIBITOR 1"/>
    <property type="match status" value="1"/>
</dbReference>
<dbReference type="Proteomes" id="UP000228934">
    <property type="component" value="Unassembled WGS sequence"/>
</dbReference>
<protein>
    <submittedName>
        <fullName evidence="2">Uncharacterized protein</fullName>
    </submittedName>
</protein>
<dbReference type="GO" id="GO:0014069">
    <property type="term" value="C:postsynaptic density"/>
    <property type="evidence" value="ECO:0007669"/>
    <property type="project" value="TreeGrafter"/>
</dbReference>
<dbReference type="GO" id="GO:0015629">
    <property type="term" value="C:actin cytoskeleton"/>
    <property type="evidence" value="ECO:0007669"/>
    <property type="project" value="TreeGrafter"/>
</dbReference>
<evidence type="ECO:0000256" key="1">
    <source>
        <dbReference type="SAM" id="MobiDB-lite"/>
    </source>
</evidence>
<dbReference type="InterPro" id="IPR051825">
    <property type="entry name" value="SRCIN1"/>
</dbReference>
<proteinExistence type="predicted"/>
<organism evidence="2 3">
    <name type="scientific">Aquarana catesbeiana</name>
    <name type="common">American bullfrog</name>
    <name type="synonym">Rana catesbeiana</name>
    <dbReference type="NCBI Taxonomy" id="8400"/>
    <lineage>
        <taxon>Eukaryota</taxon>
        <taxon>Metazoa</taxon>
        <taxon>Chordata</taxon>
        <taxon>Craniata</taxon>
        <taxon>Vertebrata</taxon>
        <taxon>Euteleostomi</taxon>
        <taxon>Amphibia</taxon>
        <taxon>Batrachia</taxon>
        <taxon>Anura</taxon>
        <taxon>Neobatrachia</taxon>
        <taxon>Ranoidea</taxon>
        <taxon>Ranidae</taxon>
        <taxon>Aquarana</taxon>
    </lineage>
</organism>
<gene>
    <name evidence="2" type="ORF">AB205_0057430</name>
</gene>
<sequence length="72" mass="7998">TRSSRHSQSSQPGLADQAAKLSFASAESLETMSEAELPLGFNRMNRFRQSLPLSRSTSQTKLRSPERLLAFT</sequence>
<dbReference type="GO" id="GO:0061001">
    <property type="term" value="P:regulation of dendritic spine morphogenesis"/>
    <property type="evidence" value="ECO:0007669"/>
    <property type="project" value="TreeGrafter"/>
</dbReference>
<accession>A0A2G9S4H6</accession>
<feature type="non-terminal residue" evidence="2">
    <location>
        <position position="1"/>
    </location>
</feature>
<feature type="compositionally biased region" description="Polar residues" evidence="1">
    <location>
        <begin position="52"/>
        <end position="62"/>
    </location>
</feature>
<dbReference type="GO" id="GO:0005737">
    <property type="term" value="C:cytoplasm"/>
    <property type="evidence" value="ECO:0007669"/>
    <property type="project" value="TreeGrafter"/>
</dbReference>
<dbReference type="EMBL" id="KV926211">
    <property type="protein sequence ID" value="PIO35078.1"/>
    <property type="molecule type" value="Genomic_DNA"/>
</dbReference>
<evidence type="ECO:0000313" key="3">
    <source>
        <dbReference type="Proteomes" id="UP000228934"/>
    </source>
</evidence>